<reference evidence="2" key="1">
    <citation type="submission" date="2015-11" db="EMBL/GenBank/DDBJ databases">
        <title>De novo transcriptome assembly of four potential Pierce s Disease insect vectors from Arizona vineyards.</title>
        <authorList>
            <person name="Tassone E.E."/>
        </authorList>
    </citation>
    <scope>NUCLEOTIDE SEQUENCE</scope>
</reference>
<dbReference type="EMBL" id="GEBQ01009227">
    <property type="protein sequence ID" value="JAT30750.1"/>
    <property type="molecule type" value="Transcribed_RNA"/>
</dbReference>
<proteinExistence type="predicted"/>
<keyword evidence="1" id="KW-0812">Transmembrane</keyword>
<keyword evidence="1" id="KW-0472">Membrane</keyword>
<keyword evidence="1" id="KW-1133">Transmembrane helix</keyword>
<feature type="non-terminal residue" evidence="2">
    <location>
        <position position="1"/>
    </location>
</feature>
<evidence type="ECO:0000256" key="1">
    <source>
        <dbReference type="SAM" id="Phobius"/>
    </source>
</evidence>
<feature type="transmembrane region" description="Helical" evidence="1">
    <location>
        <begin position="85"/>
        <end position="107"/>
    </location>
</feature>
<name>A0A1B6M4A3_9HEMI</name>
<gene>
    <name evidence="2" type="ORF">g.2363</name>
</gene>
<feature type="transmembrane region" description="Helical" evidence="1">
    <location>
        <begin position="55"/>
        <end position="79"/>
    </location>
</feature>
<accession>A0A1B6M4A3</accession>
<dbReference type="AlphaFoldDB" id="A0A1B6M4A3"/>
<organism evidence="2">
    <name type="scientific">Graphocephala atropunctata</name>
    <dbReference type="NCBI Taxonomy" id="36148"/>
    <lineage>
        <taxon>Eukaryota</taxon>
        <taxon>Metazoa</taxon>
        <taxon>Ecdysozoa</taxon>
        <taxon>Arthropoda</taxon>
        <taxon>Hexapoda</taxon>
        <taxon>Insecta</taxon>
        <taxon>Pterygota</taxon>
        <taxon>Neoptera</taxon>
        <taxon>Paraneoptera</taxon>
        <taxon>Hemiptera</taxon>
        <taxon>Auchenorrhyncha</taxon>
        <taxon>Membracoidea</taxon>
        <taxon>Cicadellidae</taxon>
        <taxon>Cicadellinae</taxon>
        <taxon>Cicadellini</taxon>
        <taxon>Graphocephala</taxon>
    </lineage>
</organism>
<evidence type="ECO:0000313" key="2">
    <source>
        <dbReference type="EMBL" id="JAT30750.1"/>
    </source>
</evidence>
<feature type="non-terminal residue" evidence="2">
    <location>
        <position position="131"/>
    </location>
</feature>
<protein>
    <submittedName>
        <fullName evidence="2">Uncharacterized protein</fullName>
    </submittedName>
</protein>
<sequence length="131" mass="14076">RYRPEITPLLREDSSLSEAATPTSGVIEFGVGPAGRLKSSYAWLEPICGKCEPGAAVSVSVFLFACFGTGLCLHLHWATEDARNGTWWSIILTAFFIAVLFACMVIIHAHEQNKSGLGFAVPLVPTIPAIS</sequence>